<keyword evidence="2" id="KW-1185">Reference proteome</keyword>
<evidence type="ECO:0000313" key="1">
    <source>
        <dbReference type="EMBL" id="KAB8571240.1"/>
    </source>
</evidence>
<evidence type="ECO:0000313" key="2">
    <source>
        <dbReference type="Proteomes" id="UP000327013"/>
    </source>
</evidence>
<proteinExistence type="predicted"/>
<protein>
    <submittedName>
        <fullName evidence="1">Uncharacterized protein</fullName>
    </submittedName>
</protein>
<gene>
    <name evidence="1" type="ORF">FH972_025698</name>
</gene>
<organism evidence="1 2">
    <name type="scientific">Carpinus fangiana</name>
    <dbReference type="NCBI Taxonomy" id="176857"/>
    <lineage>
        <taxon>Eukaryota</taxon>
        <taxon>Viridiplantae</taxon>
        <taxon>Streptophyta</taxon>
        <taxon>Embryophyta</taxon>
        <taxon>Tracheophyta</taxon>
        <taxon>Spermatophyta</taxon>
        <taxon>Magnoliopsida</taxon>
        <taxon>eudicotyledons</taxon>
        <taxon>Gunneridae</taxon>
        <taxon>Pentapetalae</taxon>
        <taxon>rosids</taxon>
        <taxon>fabids</taxon>
        <taxon>Fagales</taxon>
        <taxon>Betulaceae</taxon>
        <taxon>Carpinus</taxon>
    </lineage>
</organism>
<name>A0A5N6L1S6_9ROSI</name>
<comment type="caution">
    <text evidence="1">The sequence shown here is derived from an EMBL/GenBank/DDBJ whole genome shotgun (WGS) entry which is preliminary data.</text>
</comment>
<dbReference type="AlphaFoldDB" id="A0A5N6L1S6"/>
<sequence>MPKKITVTCTSMITGFTQLGYSREAMDFVFGYGFEWECSGSVYTKKPCPSKEVLRRD</sequence>
<dbReference type="EMBL" id="VIBQ01000065">
    <property type="protein sequence ID" value="KAB8571240.1"/>
    <property type="molecule type" value="Genomic_DNA"/>
</dbReference>
<accession>A0A5N6L1S6</accession>
<reference evidence="1 2" key="1">
    <citation type="submission" date="2019-06" db="EMBL/GenBank/DDBJ databases">
        <title>A chromosomal-level reference genome of Carpinus fangiana (Coryloideae, Betulaceae).</title>
        <authorList>
            <person name="Yang X."/>
            <person name="Wang Z."/>
            <person name="Zhang L."/>
            <person name="Hao G."/>
            <person name="Liu J."/>
            <person name="Yang Y."/>
        </authorList>
    </citation>
    <scope>NUCLEOTIDE SEQUENCE [LARGE SCALE GENOMIC DNA]</scope>
    <source>
        <strain evidence="1">Cfa_2016G</strain>
        <tissue evidence="1">Leaf</tissue>
    </source>
</reference>
<dbReference type="Proteomes" id="UP000327013">
    <property type="component" value="Unassembled WGS sequence"/>
</dbReference>